<accession>A0A4V2RNH3</accession>
<evidence type="ECO:0000313" key="3">
    <source>
        <dbReference type="Proteomes" id="UP000294830"/>
    </source>
</evidence>
<protein>
    <recommendedName>
        <fullName evidence="1">DUF6046 domain-containing protein</fullName>
    </recommendedName>
</protein>
<evidence type="ECO:0000313" key="2">
    <source>
        <dbReference type="EMBL" id="TCN63680.1"/>
    </source>
</evidence>
<dbReference type="Pfam" id="PF19512">
    <property type="entry name" value="DUF6046"/>
    <property type="match status" value="1"/>
</dbReference>
<gene>
    <name evidence="2" type="ORF">CLV25_11530</name>
</gene>
<proteinExistence type="predicted"/>
<dbReference type="Proteomes" id="UP000294830">
    <property type="component" value="Unassembled WGS sequence"/>
</dbReference>
<dbReference type="EMBL" id="SLWB01000015">
    <property type="protein sequence ID" value="TCN63680.1"/>
    <property type="molecule type" value="Genomic_DNA"/>
</dbReference>
<dbReference type="InterPro" id="IPR046109">
    <property type="entry name" value="DUF6046"/>
</dbReference>
<dbReference type="OrthoDB" id="1342461at2"/>
<name>A0A4V2RNH3_9BACT</name>
<feature type="domain" description="DUF6046" evidence="1">
    <location>
        <begin position="94"/>
        <end position="212"/>
    </location>
</feature>
<organism evidence="2 3">
    <name type="scientific">Acetobacteroides hydrogenigenes</name>
    <dbReference type="NCBI Taxonomy" id="979970"/>
    <lineage>
        <taxon>Bacteria</taxon>
        <taxon>Pseudomonadati</taxon>
        <taxon>Bacteroidota</taxon>
        <taxon>Bacteroidia</taxon>
        <taxon>Bacteroidales</taxon>
        <taxon>Rikenellaceae</taxon>
        <taxon>Acetobacteroides</taxon>
    </lineage>
</organism>
<dbReference type="AlphaFoldDB" id="A0A4V2RNH3"/>
<sequence>MNRISINSILARYQYSFGYVAGNVAKVVANRVWANLVKLHQYSDVEYSGSGNKEIPLFEVGDISFANVEFENSKSGRVYKFGTPGEYGVGKKFLAPPLMVSFSRGKNVVKTAIDRSEIEVIEYFGLKPYTIKIQGILIDMENHGYPSELVQEANRMFEEPGTFKVTGTIFQDLGISEIFFEDGFEVSFVEGYADTVKFSVDATMTSPLELIATGL</sequence>
<dbReference type="RefSeq" id="WP_131840118.1">
    <property type="nucleotide sequence ID" value="NZ_SLWB01000015.1"/>
</dbReference>
<comment type="caution">
    <text evidence="2">The sequence shown here is derived from an EMBL/GenBank/DDBJ whole genome shotgun (WGS) entry which is preliminary data.</text>
</comment>
<reference evidence="2 3" key="1">
    <citation type="submission" date="2019-03" db="EMBL/GenBank/DDBJ databases">
        <title>Genomic Encyclopedia of Archaeal and Bacterial Type Strains, Phase II (KMG-II): from individual species to whole genera.</title>
        <authorList>
            <person name="Goeker M."/>
        </authorList>
    </citation>
    <scope>NUCLEOTIDE SEQUENCE [LARGE SCALE GENOMIC DNA]</scope>
    <source>
        <strain evidence="2 3">RL-C</strain>
    </source>
</reference>
<keyword evidence="3" id="KW-1185">Reference proteome</keyword>
<evidence type="ECO:0000259" key="1">
    <source>
        <dbReference type="Pfam" id="PF19512"/>
    </source>
</evidence>